<evidence type="ECO:0000313" key="4">
    <source>
        <dbReference type="EMBL" id="CAJ0592362.1"/>
    </source>
</evidence>
<dbReference type="SUPFAM" id="SSF53098">
    <property type="entry name" value="Ribonuclease H-like"/>
    <property type="match status" value="1"/>
</dbReference>
<gene>
    <name evidence="4" type="ORF">CYNAS_LOCUS4345</name>
</gene>
<dbReference type="InterPro" id="IPR036397">
    <property type="entry name" value="RNaseH_sf"/>
</dbReference>
<dbReference type="Proteomes" id="UP001176961">
    <property type="component" value="Unassembled WGS sequence"/>
</dbReference>
<dbReference type="EMBL" id="CATQJL010000093">
    <property type="protein sequence ID" value="CAJ0592362.1"/>
    <property type="molecule type" value="Genomic_DNA"/>
</dbReference>
<accession>A0AA36GKG8</accession>
<dbReference type="Pfam" id="PF13482">
    <property type="entry name" value="RNase_H_2"/>
    <property type="match status" value="1"/>
</dbReference>
<evidence type="ECO:0000313" key="5">
    <source>
        <dbReference type="Proteomes" id="UP001176961"/>
    </source>
</evidence>
<proteinExistence type="predicted"/>
<feature type="domain" description="MrfA-like Zn-binding" evidence="2">
    <location>
        <begin position="33"/>
        <end position="80"/>
    </location>
</feature>
<evidence type="ECO:0008006" key="6">
    <source>
        <dbReference type="Google" id="ProtNLM"/>
    </source>
</evidence>
<keyword evidence="5" id="KW-1185">Reference proteome</keyword>
<protein>
    <recommendedName>
        <fullName evidence="6">Exonuclease</fullName>
    </recommendedName>
</protein>
<evidence type="ECO:0000256" key="1">
    <source>
        <dbReference type="SAM" id="MobiDB-lite"/>
    </source>
</evidence>
<dbReference type="AlphaFoldDB" id="A0AA36GKG8"/>
<feature type="region of interest" description="Disordered" evidence="1">
    <location>
        <begin position="86"/>
        <end position="114"/>
    </location>
</feature>
<name>A0AA36GKG8_CYLNA</name>
<dbReference type="Pfam" id="PF09369">
    <property type="entry name" value="MZB"/>
    <property type="match status" value="1"/>
</dbReference>
<dbReference type="PANTHER" id="PTHR38462:SF1">
    <property type="entry name" value="YPRB RIBONUCLEASE H-LIKE DOMAIN-CONTAINING PROTEIN"/>
    <property type="match status" value="1"/>
</dbReference>
<evidence type="ECO:0000259" key="2">
    <source>
        <dbReference type="Pfam" id="PF09369"/>
    </source>
</evidence>
<feature type="domain" description="YprB ribonuclease H-like" evidence="3">
    <location>
        <begin position="262"/>
        <end position="436"/>
    </location>
</feature>
<organism evidence="4 5">
    <name type="scientific">Cylicocyclus nassatus</name>
    <name type="common">Nematode worm</name>
    <dbReference type="NCBI Taxonomy" id="53992"/>
    <lineage>
        <taxon>Eukaryota</taxon>
        <taxon>Metazoa</taxon>
        <taxon>Ecdysozoa</taxon>
        <taxon>Nematoda</taxon>
        <taxon>Chromadorea</taxon>
        <taxon>Rhabditida</taxon>
        <taxon>Rhabditina</taxon>
        <taxon>Rhabditomorpha</taxon>
        <taxon>Strongyloidea</taxon>
        <taxon>Strongylidae</taxon>
        <taxon>Cylicocyclus</taxon>
    </lineage>
</organism>
<sequence length="452" mass="49309">MVPGSRSPTRAAVASCVAARATPGVVELLQEFVPTVYLYDNFPGGVGLSEPLWQRQAELVQRARELVQRCDCKAGCPACVGPVLAAQEEDETSPPRARRGGDHPRPDGAAGTVSLSLDKLRLLRKQAGDPKASTPAVPGPPPTVPAPVAANDARQPPAERSVFAWVEQEIRHKPTGAAAPVAHPAPLRRPEVGSLHRLLGLRTRGSSAPVRASAQDRQLPGEEIAPGLFLIESLQAQPIPAQPLSLDFARREGEHVSPRDLLFFDTETTGLAGGTGTRAFMIGAADWHACPQRGEGLRIRQLLMATMAAEDAMLATFASWLQPSTVLCSYNGRSYDAPLLKARYRLARQRCPISALDHVDLLYPTRRRYRGTWENCKLSTIERQLLRVVREDDLPGSEAPGAWLRFLRGGDAVNLRRVADHNHQDVVTLALLLQRLVHEEQRERETLALVGQ</sequence>
<dbReference type="InterPro" id="IPR038720">
    <property type="entry name" value="YprB_RNase_H-like_dom"/>
</dbReference>
<dbReference type="Gene3D" id="3.30.420.10">
    <property type="entry name" value="Ribonuclease H-like superfamily/Ribonuclease H"/>
    <property type="match status" value="1"/>
</dbReference>
<dbReference type="PANTHER" id="PTHR38462">
    <property type="entry name" value="EXONUCLEASE-LIKE PROTEIN"/>
    <property type="match status" value="1"/>
</dbReference>
<dbReference type="InterPro" id="IPR018973">
    <property type="entry name" value="MZB"/>
</dbReference>
<reference evidence="4" key="1">
    <citation type="submission" date="2023-07" db="EMBL/GenBank/DDBJ databases">
        <authorList>
            <consortium name="CYATHOMIX"/>
        </authorList>
    </citation>
    <scope>NUCLEOTIDE SEQUENCE</scope>
    <source>
        <strain evidence="4">N/A</strain>
    </source>
</reference>
<evidence type="ECO:0000259" key="3">
    <source>
        <dbReference type="Pfam" id="PF13482"/>
    </source>
</evidence>
<dbReference type="InterPro" id="IPR012337">
    <property type="entry name" value="RNaseH-like_sf"/>
</dbReference>
<feature type="region of interest" description="Disordered" evidence="1">
    <location>
        <begin position="127"/>
        <end position="148"/>
    </location>
</feature>
<comment type="caution">
    <text evidence="4">The sequence shown here is derived from an EMBL/GenBank/DDBJ whole genome shotgun (WGS) entry which is preliminary data.</text>
</comment>
<dbReference type="GO" id="GO:0003676">
    <property type="term" value="F:nucleic acid binding"/>
    <property type="evidence" value="ECO:0007669"/>
    <property type="project" value="InterPro"/>
</dbReference>